<reference evidence="2" key="1">
    <citation type="submission" date="2022-06" db="EMBL/GenBank/DDBJ databases">
        <title>Natrinema sp. a new haloarchaeum isolate from saline soil.</title>
        <authorList>
            <person name="Strakova D."/>
            <person name="Galisteo C."/>
            <person name="Sanchez-Porro C."/>
            <person name="Ventosa A."/>
        </authorList>
    </citation>
    <scope>NUCLEOTIDE SEQUENCE</scope>
    <source>
        <strain evidence="2">S1CR25-10</strain>
    </source>
</reference>
<name>A0A9Q4Q0G7_9EURY</name>
<comment type="caution">
    <text evidence="2">The sequence shown here is derived from an EMBL/GenBank/DDBJ whole genome shotgun (WGS) entry which is preliminary data.</text>
</comment>
<feature type="region of interest" description="Disordered" evidence="1">
    <location>
        <begin position="22"/>
        <end position="45"/>
    </location>
</feature>
<proteinExistence type="predicted"/>
<dbReference type="Proteomes" id="UP001154061">
    <property type="component" value="Unassembled WGS sequence"/>
</dbReference>
<evidence type="ECO:0000256" key="1">
    <source>
        <dbReference type="SAM" id="MobiDB-lite"/>
    </source>
</evidence>
<accession>A0A9Q4Q0G7</accession>
<sequence>MGVRHVRPWWVVQELVDRARTMRETDRPTGRFPARAKRVSTYGGP</sequence>
<dbReference type="RefSeq" id="WP_277522065.1">
    <property type="nucleotide sequence ID" value="NZ_JAMQOT010000004.1"/>
</dbReference>
<evidence type="ECO:0000313" key="3">
    <source>
        <dbReference type="Proteomes" id="UP001154061"/>
    </source>
</evidence>
<gene>
    <name evidence="2" type="ORF">NDI89_13095</name>
</gene>
<dbReference type="AlphaFoldDB" id="A0A9Q4Q0G7"/>
<evidence type="ECO:0000313" key="2">
    <source>
        <dbReference type="EMBL" id="MDF9746520.1"/>
    </source>
</evidence>
<protein>
    <submittedName>
        <fullName evidence="2">Uncharacterized protein</fullName>
    </submittedName>
</protein>
<organism evidence="2 3">
    <name type="scientific">Natrinema salsiterrestre</name>
    <dbReference type="NCBI Taxonomy" id="2950540"/>
    <lineage>
        <taxon>Archaea</taxon>
        <taxon>Methanobacteriati</taxon>
        <taxon>Methanobacteriota</taxon>
        <taxon>Stenosarchaea group</taxon>
        <taxon>Halobacteria</taxon>
        <taxon>Halobacteriales</taxon>
        <taxon>Natrialbaceae</taxon>
        <taxon>Natrinema</taxon>
    </lineage>
</organism>
<keyword evidence="3" id="KW-1185">Reference proteome</keyword>
<dbReference type="EMBL" id="JAMQOT010000004">
    <property type="protein sequence ID" value="MDF9746520.1"/>
    <property type="molecule type" value="Genomic_DNA"/>
</dbReference>